<feature type="compositionally biased region" description="Acidic residues" evidence="2">
    <location>
        <begin position="56"/>
        <end position="68"/>
    </location>
</feature>
<keyword evidence="4" id="KW-1185">Reference proteome</keyword>
<sequence>MDNDRVDDVTYDSDSDFYGQIDAVERLRERVRLADDVPVSDVPVVKQESRTPSIKEEEEEEEEEEHDEKDEKPLLNQAQPRPELFNPFAGVSYAWQLGESVDDFVARLPPATTWKDAHTPWIYVCNPFAGRRKTRTTAQSQLIAGCEDEGPEDDKAQTVLFVEGGKERLALLAGFLDGMAQMGLPRGAAAKEAAAAQRSAGHDILTLAGHLGVTCGKWMLFVRPGHVNAVWHTVARATVRGELGIAAKVAPRDPAVAADRQAEWERLICVYTADFRDRNDVGRVLRRLQALGLVRKQKNGRIFYKCDAYTYLGIGAKNPWGLRASLFSSGDTFASAEDDDDDATRMQVDTM</sequence>
<dbReference type="OrthoDB" id="10067381at2759"/>
<dbReference type="InterPro" id="IPR023398">
    <property type="entry name" value="TIF_eIF4e-like"/>
</dbReference>
<comment type="similarity">
    <text evidence="1">Belongs to the UPF0696 family.</text>
</comment>
<evidence type="ECO:0000256" key="2">
    <source>
        <dbReference type="SAM" id="MobiDB-lite"/>
    </source>
</evidence>
<comment type="caution">
    <text evidence="3">The sequence shown here is derived from an EMBL/GenBank/DDBJ whole genome shotgun (WGS) entry which is preliminary data.</text>
</comment>
<dbReference type="PANTHER" id="PTHR31977">
    <property type="entry name" value="UPF0696 PROTEIN C11ORF68"/>
    <property type="match status" value="1"/>
</dbReference>
<reference evidence="3 4" key="1">
    <citation type="journal article" date="2016" name="Genome Biol. Evol.">
        <title>Divergent and convergent evolution of fungal pathogenicity.</title>
        <authorList>
            <person name="Shang Y."/>
            <person name="Xiao G."/>
            <person name="Zheng P."/>
            <person name="Cen K."/>
            <person name="Zhan S."/>
            <person name="Wang C."/>
        </authorList>
    </citation>
    <scope>NUCLEOTIDE SEQUENCE [LARGE SCALE GENOMIC DNA]</scope>
    <source>
        <strain evidence="3 4">RCEF 264</strain>
    </source>
</reference>
<dbReference type="Gene3D" id="3.30.760.10">
    <property type="entry name" value="RNA Cap, Translation Initiation Factor Eif4e"/>
    <property type="match status" value="1"/>
</dbReference>
<protein>
    <submittedName>
        <fullName evidence="3">Delta-9 acyl-CoA desaturase</fullName>
    </submittedName>
</protein>
<organism evidence="3 4">
    <name type="scientific">Niveomyces insectorum RCEF 264</name>
    <dbReference type="NCBI Taxonomy" id="1081102"/>
    <lineage>
        <taxon>Eukaryota</taxon>
        <taxon>Fungi</taxon>
        <taxon>Dikarya</taxon>
        <taxon>Ascomycota</taxon>
        <taxon>Pezizomycotina</taxon>
        <taxon>Sordariomycetes</taxon>
        <taxon>Hypocreomycetidae</taxon>
        <taxon>Hypocreales</taxon>
        <taxon>Cordycipitaceae</taxon>
        <taxon>Niveomyces</taxon>
    </lineage>
</organism>
<feature type="region of interest" description="Disordered" evidence="2">
    <location>
        <begin position="38"/>
        <end position="81"/>
    </location>
</feature>
<dbReference type="EMBL" id="AZHD01000023">
    <property type="protein sequence ID" value="OAA54486.1"/>
    <property type="molecule type" value="Genomic_DNA"/>
</dbReference>
<evidence type="ECO:0000313" key="4">
    <source>
        <dbReference type="Proteomes" id="UP000076874"/>
    </source>
</evidence>
<dbReference type="Pfam" id="PF08939">
    <property type="entry name" value="Bles03"/>
    <property type="match status" value="1"/>
</dbReference>
<dbReference type="InterPro" id="IPR015034">
    <property type="entry name" value="Bles03"/>
</dbReference>
<evidence type="ECO:0000256" key="1">
    <source>
        <dbReference type="ARBA" id="ARBA00010568"/>
    </source>
</evidence>
<accession>A0A167MKZ8</accession>
<dbReference type="SUPFAM" id="SSF55418">
    <property type="entry name" value="eIF4e-like"/>
    <property type="match status" value="1"/>
</dbReference>
<name>A0A167MKZ8_9HYPO</name>
<evidence type="ECO:0000313" key="3">
    <source>
        <dbReference type="EMBL" id="OAA54486.1"/>
    </source>
</evidence>
<proteinExistence type="inferred from homology"/>
<dbReference type="Proteomes" id="UP000076874">
    <property type="component" value="Unassembled WGS sequence"/>
</dbReference>
<dbReference type="AlphaFoldDB" id="A0A167MKZ8"/>
<dbReference type="PANTHER" id="PTHR31977:SF1">
    <property type="entry name" value="UPF0696 PROTEIN C11ORF68"/>
    <property type="match status" value="1"/>
</dbReference>
<gene>
    <name evidence="3" type="ORF">SPI_08732</name>
</gene>